<reference evidence="1" key="1">
    <citation type="submission" date="2020-12" db="EMBL/GenBank/DDBJ databases">
        <title>Ramlibacter sp. nov., isolated from a freshwater alga, Cryptomonas.</title>
        <authorList>
            <person name="Kim H.M."/>
            <person name="Jeon C.O."/>
        </authorList>
    </citation>
    <scope>NUCLEOTIDE SEQUENCE</scope>
    <source>
        <strain evidence="1">CrO1</strain>
    </source>
</reference>
<keyword evidence="2" id="KW-1185">Reference proteome</keyword>
<name>A0A934UQY8_9BURK</name>
<comment type="caution">
    <text evidence="1">The sequence shown here is derived from an EMBL/GenBank/DDBJ whole genome shotgun (WGS) entry which is preliminary data.</text>
</comment>
<proteinExistence type="predicted"/>
<accession>A0A934UQY8</accession>
<evidence type="ECO:0000313" key="2">
    <source>
        <dbReference type="Proteomes" id="UP000617041"/>
    </source>
</evidence>
<dbReference type="EMBL" id="JAEDAO010000001">
    <property type="protein sequence ID" value="MBK0392002.1"/>
    <property type="molecule type" value="Genomic_DNA"/>
</dbReference>
<protein>
    <submittedName>
        <fullName evidence="1">Uncharacterized protein</fullName>
    </submittedName>
</protein>
<dbReference type="AlphaFoldDB" id="A0A934UQY8"/>
<gene>
    <name evidence="1" type="ORF">I8E28_05320</name>
</gene>
<sequence length="55" mass="5967">MQELDCAEVEQVAGGLAFYYYTPPAPYNANVLSDIQAGSRAAGEYDNPNPLDWAV</sequence>
<evidence type="ECO:0000313" key="1">
    <source>
        <dbReference type="EMBL" id="MBK0392002.1"/>
    </source>
</evidence>
<dbReference type="Proteomes" id="UP000617041">
    <property type="component" value="Unassembled WGS sequence"/>
</dbReference>
<dbReference type="RefSeq" id="WP_200786964.1">
    <property type="nucleotide sequence ID" value="NZ_JAEDAO010000001.1"/>
</dbReference>
<organism evidence="1 2">
    <name type="scientific">Ramlibacter algicola</name>
    <dbReference type="NCBI Taxonomy" id="2795217"/>
    <lineage>
        <taxon>Bacteria</taxon>
        <taxon>Pseudomonadati</taxon>
        <taxon>Pseudomonadota</taxon>
        <taxon>Betaproteobacteria</taxon>
        <taxon>Burkholderiales</taxon>
        <taxon>Comamonadaceae</taxon>
        <taxon>Ramlibacter</taxon>
    </lineage>
</organism>